<accession>L0HF60</accession>
<dbReference type="Proteomes" id="UP000010824">
    <property type="component" value="Chromosome"/>
</dbReference>
<keyword evidence="7" id="KW-0067">ATP-binding</keyword>
<dbReference type="CDD" id="cd05403">
    <property type="entry name" value="NT_KNTase_like"/>
    <property type="match status" value="1"/>
</dbReference>
<dbReference type="eggNOG" id="arCOG01206">
    <property type="taxonomic scope" value="Archaea"/>
</dbReference>
<sequence>MVRLKSLKGELAARYDVREIGIFGSVARGENDPGSDIDLLVEFGSRADLLTYIGLWQYLEDSFGMKIDLVSKGGLRSEMRDAVMQDVVYV</sequence>
<dbReference type="InterPro" id="IPR052038">
    <property type="entry name" value="Type-VII_TA_antitoxin"/>
</dbReference>
<dbReference type="SUPFAM" id="SSF81301">
    <property type="entry name" value="Nucleotidyltransferase"/>
    <property type="match status" value="1"/>
</dbReference>
<evidence type="ECO:0000256" key="11">
    <source>
        <dbReference type="ARBA" id="ARBA00047518"/>
    </source>
</evidence>
<evidence type="ECO:0000256" key="10">
    <source>
        <dbReference type="ARBA" id="ARBA00038276"/>
    </source>
</evidence>
<proteinExistence type="inferred from homology"/>
<comment type="catalytic activity">
    <reaction evidence="11">
        <text>O-(5'-adenylyl)-L-tyrosyl-[protein] + ATP = O-[5'-(adenylyl-(5'-&gt;3')-adenylyl)]-L-tyrosyl-[protein] + diphosphate</text>
        <dbReference type="Rhea" id="RHEA:66528"/>
        <dbReference type="Rhea" id="RHEA-COMP:13846"/>
        <dbReference type="Rhea" id="RHEA-COMP:17046"/>
        <dbReference type="ChEBI" id="CHEBI:30616"/>
        <dbReference type="ChEBI" id="CHEBI:33019"/>
        <dbReference type="ChEBI" id="CHEBI:83624"/>
        <dbReference type="ChEBI" id="CHEBI:167160"/>
    </reaction>
</comment>
<dbReference type="HOGENOM" id="CLU_130257_10_0_2"/>
<evidence type="ECO:0000256" key="4">
    <source>
        <dbReference type="ARBA" id="ARBA00022695"/>
    </source>
</evidence>
<keyword evidence="2" id="KW-1277">Toxin-antitoxin system</keyword>
<reference evidence="15" key="1">
    <citation type="submission" date="2011-12" db="EMBL/GenBank/DDBJ databases">
        <title>Complete sequence of Methanoregula formicicum SMSP.</title>
        <authorList>
            <person name="Lucas S."/>
            <person name="Han J."/>
            <person name="Lapidus A."/>
            <person name="Cheng J.-F."/>
            <person name="Goodwin L."/>
            <person name="Pitluck S."/>
            <person name="Peters L."/>
            <person name="Ovchinnikova G."/>
            <person name="Teshima H."/>
            <person name="Detter J.C."/>
            <person name="Han C."/>
            <person name="Tapia R."/>
            <person name="Land M."/>
            <person name="Hauser L."/>
            <person name="Kyrpides N."/>
            <person name="Ivanova N."/>
            <person name="Pagani I."/>
            <person name="Imachi H."/>
            <person name="Tamaki H."/>
            <person name="Sekiguchi Y."/>
            <person name="Kamagata Y."/>
            <person name="Cadillo-Quiroz H."/>
            <person name="Zinder S."/>
            <person name="Liu W.-T."/>
            <person name="Woyke T."/>
        </authorList>
    </citation>
    <scope>NUCLEOTIDE SEQUENCE [LARGE SCALE GENOMIC DNA]</scope>
    <source>
        <strain evidence="15">DSM 22288 / NBRC 105244 / SMSP</strain>
    </source>
</reference>
<evidence type="ECO:0000313" key="14">
    <source>
        <dbReference type="EMBL" id="AGB03372.1"/>
    </source>
</evidence>
<evidence type="ECO:0000256" key="6">
    <source>
        <dbReference type="ARBA" id="ARBA00022741"/>
    </source>
</evidence>
<dbReference type="STRING" id="593750.Metfor_2370"/>
<evidence type="ECO:0000256" key="5">
    <source>
        <dbReference type="ARBA" id="ARBA00022723"/>
    </source>
</evidence>
<comment type="similarity">
    <text evidence="10">Belongs to the MntA antitoxin family.</text>
</comment>
<dbReference type="GO" id="GO:0046872">
    <property type="term" value="F:metal ion binding"/>
    <property type="evidence" value="ECO:0007669"/>
    <property type="project" value="UniProtKB-KW"/>
</dbReference>
<evidence type="ECO:0000256" key="1">
    <source>
        <dbReference type="ARBA" id="ARBA00001946"/>
    </source>
</evidence>
<dbReference type="Pfam" id="PF01909">
    <property type="entry name" value="NTP_transf_2"/>
    <property type="match status" value="1"/>
</dbReference>
<comment type="catalytic activity">
    <reaction evidence="12">
        <text>L-tyrosyl-[protein] + ATP = O-(5'-adenylyl)-L-tyrosyl-[protein] + diphosphate</text>
        <dbReference type="Rhea" id="RHEA:54288"/>
        <dbReference type="Rhea" id="RHEA-COMP:10136"/>
        <dbReference type="Rhea" id="RHEA-COMP:13846"/>
        <dbReference type="ChEBI" id="CHEBI:30616"/>
        <dbReference type="ChEBI" id="CHEBI:33019"/>
        <dbReference type="ChEBI" id="CHEBI:46858"/>
        <dbReference type="ChEBI" id="CHEBI:83624"/>
        <dbReference type="EC" id="2.7.7.108"/>
    </reaction>
</comment>
<evidence type="ECO:0000259" key="13">
    <source>
        <dbReference type="Pfam" id="PF01909"/>
    </source>
</evidence>
<dbReference type="GO" id="GO:0070733">
    <property type="term" value="F:AMPylase activity"/>
    <property type="evidence" value="ECO:0007669"/>
    <property type="project" value="UniProtKB-EC"/>
</dbReference>
<name>L0HF60_METFS</name>
<dbReference type="EC" id="2.7.7.108" evidence="9"/>
<dbReference type="InterPro" id="IPR002934">
    <property type="entry name" value="Polymerase_NTP_transf_dom"/>
</dbReference>
<organism evidence="14 15">
    <name type="scientific">Methanoregula formicica (strain DSM 22288 / NBRC 105244 / SMSP)</name>
    <dbReference type="NCBI Taxonomy" id="593750"/>
    <lineage>
        <taxon>Archaea</taxon>
        <taxon>Methanobacteriati</taxon>
        <taxon>Methanobacteriota</taxon>
        <taxon>Stenosarchaea group</taxon>
        <taxon>Methanomicrobia</taxon>
        <taxon>Methanomicrobiales</taxon>
        <taxon>Methanoregulaceae</taxon>
        <taxon>Methanoregula</taxon>
    </lineage>
</organism>
<evidence type="ECO:0000256" key="2">
    <source>
        <dbReference type="ARBA" id="ARBA00022649"/>
    </source>
</evidence>
<keyword evidence="15" id="KW-1185">Reference proteome</keyword>
<dbReference type="PANTHER" id="PTHR33571:SF12">
    <property type="entry name" value="BSL3053 PROTEIN"/>
    <property type="match status" value="1"/>
</dbReference>
<keyword evidence="3 14" id="KW-0808">Transferase</keyword>
<evidence type="ECO:0000256" key="7">
    <source>
        <dbReference type="ARBA" id="ARBA00022840"/>
    </source>
</evidence>
<dbReference type="AlphaFoldDB" id="L0HF60"/>
<dbReference type="KEGG" id="mfo:Metfor_2370"/>
<evidence type="ECO:0000256" key="8">
    <source>
        <dbReference type="ARBA" id="ARBA00022842"/>
    </source>
</evidence>
<keyword evidence="5" id="KW-0479">Metal-binding</keyword>
<comment type="cofactor">
    <cofactor evidence="1">
        <name>Mg(2+)</name>
        <dbReference type="ChEBI" id="CHEBI:18420"/>
    </cofactor>
</comment>
<dbReference type="GO" id="GO:0005524">
    <property type="term" value="F:ATP binding"/>
    <property type="evidence" value="ECO:0007669"/>
    <property type="project" value="UniProtKB-KW"/>
</dbReference>
<dbReference type="Gene3D" id="3.30.460.10">
    <property type="entry name" value="Beta Polymerase, domain 2"/>
    <property type="match status" value="1"/>
</dbReference>
<feature type="domain" description="Polymerase nucleotidyl transferase" evidence="13">
    <location>
        <begin position="4"/>
        <end position="86"/>
    </location>
</feature>
<dbReference type="InParanoid" id="L0HF60"/>
<keyword evidence="8" id="KW-0460">Magnesium</keyword>
<dbReference type="PANTHER" id="PTHR33571">
    <property type="entry name" value="SSL8005 PROTEIN"/>
    <property type="match status" value="1"/>
</dbReference>
<evidence type="ECO:0000313" key="15">
    <source>
        <dbReference type="Proteomes" id="UP000010824"/>
    </source>
</evidence>
<evidence type="ECO:0000256" key="12">
    <source>
        <dbReference type="ARBA" id="ARBA00048696"/>
    </source>
</evidence>
<keyword evidence="6" id="KW-0547">Nucleotide-binding</keyword>
<reference evidence="14 15" key="2">
    <citation type="journal article" date="2014" name="Genome Announc.">
        <title>Complete Genome Sequence of Methanoregula formicica SMSPT, a Mesophilic Hydrogenotrophic Methanogen Isolated from a Methanogenic Upflow Anaerobic Sludge Blanket Reactor.</title>
        <authorList>
            <person name="Yamamoto K."/>
            <person name="Tamaki H."/>
            <person name="Cadillo-Quiroz H."/>
            <person name="Imachi H."/>
            <person name="Kyrpides N."/>
            <person name="Woyke T."/>
            <person name="Goodwin L."/>
            <person name="Zinder S.H."/>
            <person name="Kamagata Y."/>
            <person name="Liu W.T."/>
        </authorList>
    </citation>
    <scope>NUCLEOTIDE SEQUENCE [LARGE SCALE GENOMIC DNA]</scope>
    <source>
        <strain evidence="15">DSM 22288 / NBRC 105244 / SMSP</strain>
    </source>
</reference>
<evidence type="ECO:0000256" key="9">
    <source>
        <dbReference type="ARBA" id="ARBA00034531"/>
    </source>
</evidence>
<protein>
    <recommendedName>
        <fullName evidence="9">protein adenylyltransferase</fullName>
        <ecNumber evidence="9">2.7.7.108</ecNumber>
    </recommendedName>
</protein>
<evidence type="ECO:0000256" key="3">
    <source>
        <dbReference type="ARBA" id="ARBA00022679"/>
    </source>
</evidence>
<dbReference type="InterPro" id="IPR043519">
    <property type="entry name" value="NT_sf"/>
</dbReference>
<dbReference type="EMBL" id="CP003167">
    <property type="protein sequence ID" value="AGB03372.1"/>
    <property type="molecule type" value="Genomic_DNA"/>
</dbReference>
<gene>
    <name evidence="14" type="ordered locus">Metfor_2370</name>
</gene>
<keyword evidence="4" id="KW-0548">Nucleotidyltransferase</keyword>